<dbReference type="RefSeq" id="WP_120624256.1">
    <property type="nucleotide sequence ID" value="NZ_RAWG01000024.1"/>
</dbReference>
<gene>
    <name evidence="3" type="ORF">D7X12_05770</name>
</gene>
<accession>A0A3A8NPK4</accession>
<sequence length="846" mass="92783">MSVKHKVKQGEWLAKIIRQYSLGSWQEVWDSPENTALKQKRRNPYCLLPGDEVVIPPPTEMKVSAGASYVLQGGERPDRLRLGLRRANTPLSRRRYELTFGEQVHCGTLSFTGMLEHLLPPEATEARLKIWTREEPELTCEWTLKLGHLDPVQEVSGAQARLANLGYYHGPINNELTDDTRTSLRNYQVALELPPTGELDAATSESLEATHEWNGGTELPEPPPGQAQDAPPPSGEVSELHEEAPQQSGPLPPEPAPVAEPPGTEPATQVAPGPQGTPPPPQSAVPVQTHRYGGFVLRTGDRDDQQRWGGQVQVQVQGNNGTATFVAPANGAAGAALSAPAHVLRLQRDLRELGFLVGGAPDGVFGLGTDWAVREFQVYAKMEHIAQEDTAATNPDYVARLSRAQNSLRYQGPISGIVNDATEQRIRHWLAHRWRCPVIVRAMRVQNNNPTTVIQDNLWRHDDTIDTTARIYVRDFTQYYTLPAGRDADALRVLGSYATYPGYGGQQSLPPRHTWTSSELLPASLVGVATFQAMTPAQQSTYKVVRAASEQECLGFFDSLNAYDNAFVSLGPCHWTLGILFLGQAVPSEGELGGFLSYLRATNAEAFQQAIESFGMRIDEDWNGGAGDGANLYDSTGKKYTGWPAQQRDDSTWGRMARTAAAGNYYKTYHWYYRFQMAGRTIAGFQRAMWGMARIRLRDIRATPWGTGVADVGNGNQTRPATIGDVVTSERGMGILLRWHIFRPGHVAAQNAAGQRLRNAFTVARDANPTLNWNQSPALWGNAHEAALVTAILDEAANVNDTVNAVANWPAWLGGGAQANPRGYALTLPAGTNLRILRGSFQFDAP</sequence>
<name>A0A3A8NPK4_9BACT</name>
<feature type="compositionally biased region" description="Low complexity" evidence="1">
    <location>
        <begin position="265"/>
        <end position="274"/>
    </location>
</feature>
<dbReference type="Pfam" id="PF01471">
    <property type="entry name" value="PG_binding_1"/>
    <property type="match status" value="2"/>
</dbReference>
<feature type="domain" description="Peptidoglycan binding-like" evidence="2">
    <location>
        <begin position="343"/>
        <end position="379"/>
    </location>
</feature>
<dbReference type="OrthoDB" id="5512387at2"/>
<feature type="compositionally biased region" description="Pro residues" evidence="1">
    <location>
        <begin position="220"/>
        <end position="234"/>
    </location>
</feature>
<dbReference type="InterPro" id="IPR002477">
    <property type="entry name" value="Peptidoglycan-bd-like"/>
</dbReference>
<dbReference type="Proteomes" id="UP000273405">
    <property type="component" value="Unassembled WGS sequence"/>
</dbReference>
<dbReference type="Gene3D" id="1.10.101.10">
    <property type="entry name" value="PGBD-like superfamily/PGBD"/>
    <property type="match status" value="2"/>
</dbReference>
<dbReference type="InterPro" id="IPR036365">
    <property type="entry name" value="PGBD-like_sf"/>
</dbReference>
<comment type="caution">
    <text evidence="3">The sequence shown here is derived from an EMBL/GenBank/DDBJ whole genome shotgun (WGS) entry which is preliminary data.</text>
</comment>
<evidence type="ECO:0000313" key="3">
    <source>
        <dbReference type="EMBL" id="RKH46296.1"/>
    </source>
</evidence>
<evidence type="ECO:0000256" key="1">
    <source>
        <dbReference type="SAM" id="MobiDB-lite"/>
    </source>
</evidence>
<protein>
    <submittedName>
        <fullName evidence="3">Peptidoglycan-binding protein</fullName>
    </submittedName>
</protein>
<evidence type="ECO:0000313" key="4">
    <source>
        <dbReference type="Proteomes" id="UP000273405"/>
    </source>
</evidence>
<dbReference type="InterPro" id="IPR036366">
    <property type="entry name" value="PGBDSf"/>
</dbReference>
<feature type="domain" description="Peptidoglycan binding-like" evidence="2">
    <location>
        <begin position="153"/>
        <end position="206"/>
    </location>
</feature>
<feature type="compositionally biased region" description="Pro residues" evidence="1">
    <location>
        <begin position="250"/>
        <end position="264"/>
    </location>
</feature>
<proteinExistence type="predicted"/>
<organism evidence="3 4">
    <name type="scientific">Corallococcus sicarius</name>
    <dbReference type="NCBI Taxonomy" id="2316726"/>
    <lineage>
        <taxon>Bacteria</taxon>
        <taxon>Pseudomonadati</taxon>
        <taxon>Myxococcota</taxon>
        <taxon>Myxococcia</taxon>
        <taxon>Myxococcales</taxon>
        <taxon>Cystobacterineae</taxon>
        <taxon>Myxococcaceae</taxon>
        <taxon>Corallococcus</taxon>
    </lineage>
</organism>
<dbReference type="EMBL" id="RAWG01000024">
    <property type="protein sequence ID" value="RKH46296.1"/>
    <property type="molecule type" value="Genomic_DNA"/>
</dbReference>
<reference evidence="4" key="1">
    <citation type="submission" date="2018-09" db="EMBL/GenBank/DDBJ databases">
        <authorList>
            <person name="Livingstone P.G."/>
            <person name="Whitworth D.E."/>
        </authorList>
    </citation>
    <scope>NUCLEOTIDE SEQUENCE [LARGE SCALE GENOMIC DNA]</scope>
    <source>
        <strain evidence="4">CA040B</strain>
    </source>
</reference>
<evidence type="ECO:0000259" key="2">
    <source>
        <dbReference type="Pfam" id="PF01471"/>
    </source>
</evidence>
<dbReference type="AlphaFoldDB" id="A0A3A8NPK4"/>
<feature type="region of interest" description="Disordered" evidence="1">
    <location>
        <begin position="203"/>
        <end position="287"/>
    </location>
</feature>
<keyword evidence="4" id="KW-1185">Reference proteome</keyword>
<dbReference type="SUPFAM" id="SSF47090">
    <property type="entry name" value="PGBD-like"/>
    <property type="match status" value="2"/>
</dbReference>